<protein>
    <recommendedName>
        <fullName evidence="10">Odorant receptor</fullName>
    </recommendedName>
</protein>
<comment type="subcellular location">
    <subcellularLocation>
        <location evidence="1 10">Cell membrane</location>
        <topology evidence="1 10">Multi-pass membrane protein</topology>
    </subcellularLocation>
</comment>
<evidence type="ECO:0000256" key="8">
    <source>
        <dbReference type="ARBA" id="ARBA00023170"/>
    </source>
</evidence>
<evidence type="ECO:0000256" key="7">
    <source>
        <dbReference type="ARBA" id="ARBA00023136"/>
    </source>
</evidence>
<keyword evidence="7 10" id="KW-0472">Membrane</keyword>
<dbReference type="InterPro" id="IPR004117">
    <property type="entry name" value="7tm6_olfct_rcpt"/>
</dbReference>
<comment type="similarity">
    <text evidence="10">Belongs to the insect chemoreceptor superfamily. Heteromeric odorant receptor channel (TC 1.A.69) family.</text>
</comment>
<feature type="transmembrane region" description="Helical" evidence="10">
    <location>
        <begin position="306"/>
        <end position="324"/>
    </location>
</feature>
<reference evidence="11 12" key="1">
    <citation type="submission" date="2019-08" db="EMBL/GenBank/DDBJ databases">
        <title>High quality draft denovo assembly of Nylanderia fulva.</title>
        <authorList>
            <person name="Vargo E.L."/>
            <person name="Tarone A.M."/>
            <person name="Konganti K.R."/>
        </authorList>
    </citation>
    <scope>NUCLEOTIDE SEQUENCE [LARGE SCALE GENOMIC DNA]</scope>
    <source>
        <strain evidence="11">TAMU-Nful-2015</strain>
        <tissue evidence="11">Whole body</tissue>
    </source>
</reference>
<keyword evidence="4 10" id="KW-0812">Transmembrane</keyword>
<feature type="transmembrane region" description="Helical" evidence="10">
    <location>
        <begin position="69"/>
        <end position="87"/>
    </location>
</feature>
<dbReference type="EMBL" id="SGBU01000247">
    <property type="protein sequence ID" value="KAF3054466.1"/>
    <property type="molecule type" value="Genomic_DNA"/>
</dbReference>
<dbReference type="Proteomes" id="UP000479987">
    <property type="component" value="Unassembled WGS sequence"/>
</dbReference>
<evidence type="ECO:0000256" key="9">
    <source>
        <dbReference type="ARBA" id="ARBA00023224"/>
    </source>
</evidence>
<feature type="transmembrane region" description="Helical" evidence="10">
    <location>
        <begin position="127"/>
        <end position="148"/>
    </location>
</feature>
<dbReference type="PANTHER" id="PTHR21137:SF35">
    <property type="entry name" value="ODORANT RECEPTOR 19A-RELATED"/>
    <property type="match status" value="1"/>
</dbReference>
<evidence type="ECO:0000256" key="3">
    <source>
        <dbReference type="ARBA" id="ARBA00022606"/>
    </source>
</evidence>
<gene>
    <name evidence="11" type="primary">Or-316</name>
    <name evidence="11" type="synonym">Nful_v1.0-Or-316</name>
    <name evidence="11" type="ORF">NFUL_NFUL000184</name>
</gene>
<feature type="transmembrane region" description="Helical" evidence="10">
    <location>
        <begin position="270"/>
        <end position="294"/>
    </location>
</feature>
<evidence type="ECO:0000313" key="11">
    <source>
        <dbReference type="EMBL" id="KAF3054466.1"/>
    </source>
</evidence>
<comment type="caution">
    <text evidence="10">Lacks conserved residue(s) required for the propagation of feature annotation.</text>
</comment>
<proteinExistence type="inferred from homology"/>
<dbReference type="GO" id="GO:0005886">
    <property type="term" value="C:plasma membrane"/>
    <property type="evidence" value="ECO:0007669"/>
    <property type="project" value="UniProtKB-SubCell"/>
</dbReference>
<dbReference type="Pfam" id="PF02949">
    <property type="entry name" value="7tm_6"/>
    <property type="match status" value="1"/>
</dbReference>
<comment type="caution">
    <text evidence="11">The sequence shown here is derived from an EMBL/GenBank/DDBJ whole genome shotgun (WGS) entry which is preliminary data.</text>
</comment>
<evidence type="ECO:0000256" key="4">
    <source>
        <dbReference type="ARBA" id="ARBA00022692"/>
    </source>
</evidence>
<evidence type="ECO:0000256" key="5">
    <source>
        <dbReference type="ARBA" id="ARBA00022725"/>
    </source>
</evidence>
<dbReference type="GO" id="GO:0007165">
    <property type="term" value="P:signal transduction"/>
    <property type="evidence" value="ECO:0007669"/>
    <property type="project" value="UniProtKB-KW"/>
</dbReference>
<sequence length="399" mass="46057">MNFQNVNPLNVRLNMVSGNLLPMTDDGSSFPILWRIYGASIWLLEIIQMCVLIPGCIIVPKEKALKDGLIGIAITIEVVFTTVRIYSRKALVRRLIQKLNNIMCIKDEIMKNMVIATRKPMEMLFKFYWIAGIVSLIMWFTEPFMLIFKKNSFVYMDYRMPIVLSKEPFSTGIFLLGSLIVMLSSMYIFTKKVSVDSYVINMILLITAQYKYIALKLSMIFRNERLQNNYSSSNKKQHYSEINFYAEKEIKSICHHHNAILHITLMLQELLAMSLSITYLNSVFRFCCIAIMVISIPSSDLNEKAVFIMYASGGVVQLYILCSCVQQLLDASTEITDQAFHGEWYRYGTSIQRTFIFMIMANNLELKLSTFERYNLSLSSFMTILNQSYSIALILLKTN</sequence>
<dbReference type="PANTHER" id="PTHR21137">
    <property type="entry name" value="ODORANT RECEPTOR"/>
    <property type="match status" value="1"/>
</dbReference>
<evidence type="ECO:0000256" key="2">
    <source>
        <dbReference type="ARBA" id="ARBA00022475"/>
    </source>
</evidence>
<name>A0A6G1LPE0_9HYME</name>
<evidence type="ECO:0000256" key="1">
    <source>
        <dbReference type="ARBA" id="ARBA00004651"/>
    </source>
</evidence>
<dbReference type="AlphaFoldDB" id="A0A6G1LPE0"/>
<keyword evidence="8 10" id="KW-0675">Receptor</keyword>
<evidence type="ECO:0000256" key="10">
    <source>
        <dbReference type="RuleBase" id="RU351113"/>
    </source>
</evidence>
<accession>A0A6G1LPE0</accession>
<organism evidence="11 12">
    <name type="scientific">Nylanderia fulva</name>
    <dbReference type="NCBI Taxonomy" id="613905"/>
    <lineage>
        <taxon>Eukaryota</taxon>
        <taxon>Metazoa</taxon>
        <taxon>Ecdysozoa</taxon>
        <taxon>Arthropoda</taxon>
        <taxon>Hexapoda</taxon>
        <taxon>Insecta</taxon>
        <taxon>Pterygota</taxon>
        <taxon>Neoptera</taxon>
        <taxon>Endopterygota</taxon>
        <taxon>Hymenoptera</taxon>
        <taxon>Apocrita</taxon>
        <taxon>Aculeata</taxon>
        <taxon>Formicoidea</taxon>
        <taxon>Formicidae</taxon>
        <taxon>Formicinae</taxon>
        <taxon>Nylanderia</taxon>
    </lineage>
</organism>
<evidence type="ECO:0000313" key="12">
    <source>
        <dbReference type="Proteomes" id="UP000479987"/>
    </source>
</evidence>
<evidence type="ECO:0000256" key="6">
    <source>
        <dbReference type="ARBA" id="ARBA00022989"/>
    </source>
</evidence>
<keyword evidence="9 10" id="KW-0807">Transducer</keyword>
<dbReference type="GO" id="GO:0004984">
    <property type="term" value="F:olfactory receptor activity"/>
    <property type="evidence" value="ECO:0007669"/>
    <property type="project" value="InterPro"/>
</dbReference>
<keyword evidence="2" id="KW-1003">Cell membrane</keyword>
<keyword evidence="3 10" id="KW-0716">Sensory transduction</keyword>
<keyword evidence="12" id="KW-1185">Reference proteome</keyword>
<keyword evidence="5 10" id="KW-0552">Olfaction</keyword>
<feature type="transmembrane region" description="Helical" evidence="10">
    <location>
        <begin position="32"/>
        <end position="57"/>
    </location>
</feature>
<keyword evidence="6 10" id="KW-1133">Transmembrane helix</keyword>
<feature type="transmembrane region" description="Helical" evidence="10">
    <location>
        <begin position="169"/>
        <end position="189"/>
    </location>
</feature>
<dbReference type="GO" id="GO:0005549">
    <property type="term" value="F:odorant binding"/>
    <property type="evidence" value="ECO:0007669"/>
    <property type="project" value="InterPro"/>
</dbReference>